<name>A0A545UIY6_9GAMM</name>
<protein>
    <submittedName>
        <fullName evidence="1">Lactoylglutathione lyase</fullName>
    </submittedName>
</protein>
<sequence>MKVDDIRVFIPSKDYEISQSFYQALGFEMSYVTNDLSLFENGECTFFLQRFYNPELAKNLMFQLSVLDINEAFDVISNLDGFDIKYEPIKKELWGKVVYLWGPSGELWHVTEFSN</sequence>
<keyword evidence="1" id="KW-0456">Lyase</keyword>
<evidence type="ECO:0000313" key="2">
    <source>
        <dbReference type="Proteomes" id="UP000315439"/>
    </source>
</evidence>
<dbReference type="OrthoDB" id="674527at2"/>
<gene>
    <name evidence="1" type="ORF">FLL46_00765</name>
</gene>
<dbReference type="RefSeq" id="WP_142891508.1">
    <property type="nucleotide sequence ID" value="NZ_ML660160.1"/>
</dbReference>
<dbReference type="Gene3D" id="3.10.180.10">
    <property type="entry name" value="2,3-Dihydroxybiphenyl 1,2-Dioxygenase, domain 1"/>
    <property type="match status" value="1"/>
</dbReference>
<dbReference type="Proteomes" id="UP000315439">
    <property type="component" value="Unassembled WGS sequence"/>
</dbReference>
<dbReference type="EMBL" id="VIKS01000001">
    <property type="protein sequence ID" value="TQV89444.1"/>
    <property type="molecule type" value="Genomic_DNA"/>
</dbReference>
<dbReference type="AlphaFoldDB" id="A0A545UIY6"/>
<dbReference type="SUPFAM" id="SSF54593">
    <property type="entry name" value="Glyoxalase/Bleomycin resistance protein/Dihydroxybiphenyl dioxygenase"/>
    <property type="match status" value="1"/>
</dbReference>
<accession>A0A545UIY6</accession>
<reference evidence="1 2" key="1">
    <citation type="submission" date="2019-07" db="EMBL/GenBank/DDBJ databases">
        <title>Draft genome for Aliikangiella sp. M105.</title>
        <authorList>
            <person name="Wang G."/>
        </authorList>
    </citation>
    <scope>NUCLEOTIDE SEQUENCE [LARGE SCALE GENOMIC DNA]</scope>
    <source>
        <strain evidence="1 2">M105</strain>
    </source>
</reference>
<keyword evidence="2" id="KW-1185">Reference proteome</keyword>
<dbReference type="GO" id="GO:0016829">
    <property type="term" value="F:lyase activity"/>
    <property type="evidence" value="ECO:0007669"/>
    <property type="project" value="UniProtKB-KW"/>
</dbReference>
<organism evidence="1 2">
    <name type="scientific">Aliikangiella coralliicola</name>
    <dbReference type="NCBI Taxonomy" id="2592383"/>
    <lineage>
        <taxon>Bacteria</taxon>
        <taxon>Pseudomonadati</taxon>
        <taxon>Pseudomonadota</taxon>
        <taxon>Gammaproteobacteria</taxon>
        <taxon>Oceanospirillales</taxon>
        <taxon>Pleioneaceae</taxon>
        <taxon>Aliikangiella</taxon>
    </lineage>
</organism>
<dbReference type="InterPro" id="IPR029068">
    <property type="entry name" value="Glyas_Bleomycin-R_OHBP_Dase"/>
</dbReference>
<evidence type="ECO:0000313" key="1">
    <source>
        <dbReference type="EMBL" id="TQV89444.1"/>
    </source>
</evidence>
<proteinExistence type="predicted"/>
<comment type="caution">
    <text evidence="1">The sequence shown here is derived from an EMBL/GenBank/DDBJ whole genome shotgun (WGS) entry which is preliminary data.</text>
</comment>